<keyword evidence="2" id="KW-0732">Signal</keyword>
<dbReference type="Gene3D" id="2.180.10.10">
    <property type="entry name" value="RHS repeat-associated core"/>
    <property type="match status" value="1"/>
</dbReference>
<reference evidence="4 5" key="1">
    <citation type="submission" date="2020-10" db="EMBL/GenBank/DDBJ databases">
        <title>Phylogeny of dyella-like bacteria.</title>
        <authorList>
            <person name="Fu J."/>
        </authorList>
    </citation>
    <scope>NUCLEOTIDE SEQUENCE [LARGE SCALE GENOMIC DNA]</scope>
    <source>
        <strain evidence="4 5">BB4</strain>
    </source>
</reference>
<dbReference type="EMBL" id="JADIKD010000011">
    <property type="protein sequence ID" value="MFK2918612.1"/>
    <property type="molecule type" value="Genomic_DNA"/>
</dbReference>
<dbReference type="RefSeq" id="WP_379985578.1">
    <property type="nucleotide sequence ID" value="NZ_JADIKD010000011.1"/>
</dbReference>
<feature type="chain" id="PRO_5046402529" evidence="2">
    <location>
        <begin position="45"/>
        <end position="561"/>
    </location>
</feature>
<sequence length="561" mass="61400">MARKAKQSLSLDDCAPSLSRTLMERMTALIACIFLVLGASLAHAQDDPDPYTYTIAGGDGTVYAHADDACQAAYSDDVALIHQNTPGSSAYTVNILPYQSPIFNAANSNPPKLMYYACTTSYQLIYTANGHVEDLQFSHLIKGVQKDTPCPDGQIKNEFTGKCENPNEDQDRKEVGDPSDLPLGGVITCAGNPVSIASGNKFQVEKDFRDANGELAFERYYNGYSRAWTHSYGMTLAINGNTLLLTSDDGRSSIFTLTNGVPVGEPTEQGSLRQGNQQWIYTAADNTIYTFDAMGFLVRKQLADGRAQTITYTFQAPSKMKFTVTDSGGRTLQYVTSWYRGPLESLTTGGMTITYTTAGATYLITKAVKSWGDHTTTRSYVYEDANNLDLLTGIIDERGVRFATWHYDSQGRAISSEHANGAEKVSLAYQDDGSVVVTNALGHNVTYRYQVIQGIKRVTAIEGEPAAGCPASNSTYTYTARGQVETKTDALGTVTAYEYDTMGRETKRVEAKGTPQERTTTTTWDATRFLPLTVTMPDRVTTYTYDDLGRQLSTSVHAIKE</sequence>
<protein>
    <submittedName>
        <fullName evidence="4">RHS repeat protein</fullName>
    </submittedName>
</protein>
<feature type="domain" description="DUF6531" evidence="3">
    <location>
        <begin position="191"/>
        <end position="255"/>
    </location>
</feature>
<accession>A0ABW8K6T7</accession>
<dbReference type="InterPro" id="IPR031325">
    <property type="entry name" value="RHS_repeat"/>
</dbReference>
<gene>
    <name evidence="4" type="ORF">ISS97_15160</name>
</gene>
<dbReference type="InterPro" id="IPR050708">
    <property type="entry name" value="T6SS_VgrG/RHS"/>
</dbReference>
<dbReference type="Proteomes" id="UP001620408">
    <property type="component" value="Unassembled WGS sequence"/>
</dbReference>
<dbReference type="PANTHER" id="PTHR32305:SF15">
    <property type="entry name" value="PROTEIN RHSA-RELATED"/>
    <property type="match status" value="1"/>
</dbReference>
<evidence type="ECO:0000256" key="1">
    <source>
        <dbReference type="SAM" id="MobiDB-lite"/>
    </source>
</evidence>
<organism evidence="4 5">
    <name type="scientific">Dyella koreensis</name>
    <dbReference type="NCBI Taxonomy" id="311235"/>
    <lineage>
        <taxon>Bacteria</taxon>
        <taxon>Pseudomonadati</taxon>
        <taxon>Pseudomonadota</taxon>
        <taxon>Gammaproteobacteria</taxon>
        <taxon>Lysobacterales</taxon>
        <taxon>Rhodanobacteraceae</taxon>
        <taxon>Dyella</taxon>
    </lineage>
</organism>
<feature type="signal peptide" evidence="2">
    <location>
        <begin position="1"/>
        <end position="44"/>
    </location>
</feature>
<evidence type="ECO:0000259" key="3">
    <source>
        <dbReference type="Pfam" id="PF20148"/>
    </source>
</evidence>
<evidence type="ECO:0000256" key="2">
    <source>
        <dbReference type="SAM" id="SignalP"/>
    </source>
</evidence>
<comment type="caution">
    <text evidence="4">The sequence shown here is derived from an EMBL/GenBank/DDBJ whole genome shotgun (WGS) entry which is preliminary data.</text>
</comment>
<name>A0ABW8K6T7_9GAMM</name>
<proteinExistence type="predicted"/>
<evidence type="ECO:0000313" key="5">
    <source>
        <dbReference type="Proteomes" id="UP001620408"/>
    </source>
</evidence>
<keyword evidence="5" id="KW-1185">Reference proteome</keyword>
<feature type="region of interest" description="Disordered" evidence="1">
    <location>
        <begin position="157"/>
        <end position="178"/>
    </location>
</feature>
<dbReference type="Pfam" id="PF20148">
    <property type="entry name" value="DUF6531"/>
    <property type="match status" value="1"/>
</dbReference>
<dbReference type="Pfam" id="PF05593">
    <property type="entry name" value="RHS_repeat"/>
    <property type="match status" value="1"/>
</dbReference>
<dbReference type="InterPro" id="IPR045351">
    <property type="entry name" value="DUF6531"/>
</dbReference>
<evidence type="ECO:0000313" key="4">
    <source>
        <dbReference type="EMBL" id="MFK2918612.1"/>
    </source>
</evidence>
<dbReference type="PANTHER" id="PTHR32305">
    <property type="match status" value="1"/>
</dbReference>